<organism evidence="2 3">
    <name type="scientific">Candidatus Vogelbacteria bacterium CG10_big_fil_rev_8_21_14_0_10_51_16</name>
    <dbReference type="NCBI Taxonomy" id="1975045"/>
    <lineage>
        <taxon>Bacteria</taxon>
        <taxon>Candidatus Vogeliibacteriota</taxon>
    </lineage>
</organism>
<dbReference type="AlphaFoldDB" id="A0A2H0RD74"/>
<reference evidence="2 3" key="1">
    <citation type="submission" date="2017-09" db="EMBL/GenBank/DDBJ databases">
        <title>Depth-based differentiation of microbial function through sediment-hosted aquifers and enrichment of novel symbionts in the deep terrestrial subsurface.</title>
        <authorList>
            <person name="Probst A.J."/>
            <person name="Ladd B."/>
            <person name="Jarett J.K."/>
            <person name="Geller-Mcgrath D.E."/>
            <person name="Sieber C.M."/>
            <person name="Emerson J.B."/>
            <person name="Anantharaman K."/>
            <person name="Thomas B.C."/>
            <person name="Malmstrom R."/>
            <person name="Stieglmeier M."/>
            <person name="Klingl A."/>
            <person name="Woyke T."/>
            <person name="Ryan C.M."/>
            <person name="Banfield J.F."/>
        </authorList>
    </citation>
    <scope>NUCLEOTIDE SEQUENCE [LARGE SCALE GENOMIC DNA]</scope>
    <source>
        <strain evidence="2">CG10_big_fil_rev_8_21_14_0_10_51_16</strain>
    </source>
</reference>
<proteinExistence type="predicted"/>
<dbReference type="Proteomes" id="UP000228767">
    <property type="component" value="Unassembled WGS sequence"/>
</dbReference>
<dbReference type="InterPro" id="IPR004386">
    <property type="entry name" value="Toxin_YafQ-like"/>
</dbReference>
<comment type="caution">
    <text evidence="2">The sequence shown here is derived from an EMBL/GenBank/DDBJ whole genome shotgun (WGS) entry which is preliminary data.</text>
</comment>
<name>A0A2H0RD74_9BACT</name>
<dbReference type="Gene3D" id="3.30.2310.20">
    <property type="entry name" value="RelE-like"/>
    <property type="match status" value="1"/>
</dbReference>
<dbReference type="InterPro" id="IPR035093">
    <property type="entry name" value="RelE/ParE_toxin_dom_sf"/>
</dbReference>
<evidence type="ECO:0000256" key="1">
    <source>
        <dbReference type="ARBA" id="ARBA00022649"/>
    </source>
</evidence>
<gene>
    <name evidence="2" type="ORF">COV10_04770</name>
</gene>
<evidence type="ECO:0000313" key="3">
    <source>
        <dbReference type="Proteomes" id="UP000228767"/>
    </source>
</evidence>
<accession>A0A2H0RD74</accession>
<dbReference type="Pfam" id="PF15738">
    <property type="entry name" value="YafQ_toxin"/>
    <property type="match status" value="1"/>
</dbReference>
<dbReference type="NCBIfam" id="TIGR02385">
    <property type="entry name" value="RelE_StbE"/>
    <property type="match status" value="1"/>
</dbReference>
<evidence type="ECO:0008006" key="4">
    <source>
        <dbReference type="Google" id="ProtNLM"/>
    </source>
</evidence>
<dbReference type="EMBL" id="PCYI01000030">
    <property type="protein sequence ID" value="PIR44423.1"/>
    <property type="molecule type" value="Genomic_DNA"/>
</dbReference>
<sequence>MIRVIYARAFDKQYKKLPAPLRLKFKERRDIFLEDPLSPILNKHKLHGEYGGLFGINVTGDYRAVYRNIDEETIEFIAIGTHHQLYGS</sequence>
<evidence type="ECO:0000313" key="2">
    <source>
        <dbReference type="EMBL" id="PIR44423.1"/>
    </source>
</evidence>
<dbReference type="SUPFAM" id="SSF143011">
    <property type="entry name" value="RelE-like"/>
    <property type="match status" value="1"/>
</dbReference>
<protein>
    <recommendedName>
        <fullName evidence="4">Type II toxin-antitoxin system mRNA interferase toxin, RelE/StbE family</fullName>
    </recommendedName>
</protein>
<dbReference type="InterPro" id="IPR007712">
    <property type="entry name" value="RelE/ParE_toxin"/>
</dbReference>
<keyword evidence="1" id="KW-1277">Toxin-antitoxin system</keyword>